<evidence type="ECO:0000313" key="1">
    <source>
        <dbReference type="EMBL" id="TFB80325.1"/>
    </source>
</evidence>
<accession>A0A4R8VCC0</accession>
<dbReference type="EMBL" id="SOFI01000003">
    <property type="protein sequence ID" value="TFB80325.1"/>
    <property type="molecule type" value="Genomic_DNA"/>
</dbReference>
<dbReference type="Proteomes" id="UP000298488">
    <property type="component" value="Unassembled WGS sequence"/>
</dbReference>
<gene>
    <name evidence="1" type="ORF">E3N84_09970</name>
</gene>
<reference evidence="1 2" key="1">
    <citation type="submission" date="2019-03" db="EMBL/GenBank/DDBJ databases">
        <title>Genomics of glacier-inhabiting Cryobacterium strains.</title>
        <authorList>
            <person name="Liu Q."/>
            <person name="Xin Y.-H."/>
        </authorList>
    </citation>
    <scope>NUCLEOTIDE SEQUENCE [LARGE SCALE GENOMIC DNA]</scope>
    <source>
        <strain evidence="1 2">CGMCC 1.10440</strain>
    </source>
</reference>
<organism evidence="1 2">
    <name type="scientific">Terrimesophilobacter mesophilus</name>
    <dbReference type="NCBI Taxonomy" id="433647"/>
    <lineage>
        <taxon>Bacteria</taxon>
        <taxon>Bacillati</taxon>
        <taxon>Actinomycetota</taxon>
        <taxon>Actinomycetes</taxon>
        <taxon>Micrococcales</taxon>
        <taxon>Microbacteriaceae</taxon>
        <taxon>Terrimesophilobacter</taxon>
    </lineage>
</organism>
<evidence type="ECO:0000313" key="2">
    <source>
        <dbReference type="Proteomes" id="UP000298488"/>
    </source>
</evidence>
<dbReference type="AlphaFoldDB" id="A0A4R8VCC0"/>
<keyword evidence="2" id="KW-1185">Reference proteome</keyword>
<name>A0A4R8VCC0_9MICO</name>
<dbReference type="RefSeq" id="WP_104096185.1">
    <property type="nucleotide sequence ID" value="NZ_JACHBP010000001.1"/>
</dbReference>
<proteinExistence type="predicted"/>
<protein>
    <submittedName>
        <fullName evidence="1">Uncharacterized protein</fullName>
    </submittedName>
</protein>
<comment type="caution">
    <text evidence="1">The sequence shown here is derived from an EMBL/GenBank/DDBJ whole genome shotgun (WGS) entry which is preliminary data.</text>
</comment>
<sequence length="63" mass="7304">MSDEKSISLLSRAWHAAVVFLGIAVAVWIAVKLILEVWWVLVILVAIAIAVSTLIWWRRNRYW</sequence>